<dbReference type="InterPro" id="IPR024079">
    <property type="entry name" value="MetalloPept_cat_dom_sf"/>
</dbReference>
<evidence type="ECO:0000313" key="12">
    <source>
        <dbReference type="Proteomes" id="UP001375743"/>
    </source>
</evidence>
<keyword evidence="7" id="KW-0862">Zinc</keyword>
<dbReference type="Proteomes" id="UP001375743">
    <property type="component" value="Unassembled WGS sequence"/>
</dbReference>
<keyword evidence="5 9" id="KW-0732">Signal</keyword>
<evidence type="ECO:0000256" key="7">
    <source>
        <dbReference type="ARBA" id="ARBA00022833"/>
    </source>
</evidence>
<proteinExistence type="inferred from homology"/>
<evidence type="ECO:0000256" key="8">
    <source>
        <dbReference type="ARBA" id="ARBA00023049"/>
    </source>
</evidence>
<keyword evidence="3" id="KW-0645">Protease</keyword>
<evidence type="ECO:0000313" key="11">
    <source>
        <dbReference type="EMBL" id="MEK0083692.1"/>
    </source>
</evidence>
<comment type="caution">
    <text evidence="11">The sequence shown here is derived from an EMBL/GenBank/DDBJ whole genome shotgun (WGS) entry which is preliminary data.</text>
</comment>
<keyword evidence="8 11" id="KW-0482">Metalloprotease</keyword>
<dbReference type="Gene3D" id="3.40.390.10">
    <property type="entry name" value="Collagenase (Catalytic Domain)"/>
    <property type="match status" value="1"/>
</dbReference>
<name>A0ABU8XR51_9PROT</name>
<evidence type="ECO:0000256" key="2">
    <source>
        <dbReference type="ARBA" id="ARBA00010370"/>
    </source>
</evidence>
<dbReference type="InterPro" id="IPR006026">
    <property type="entry name" value="Peptidase_Metallo"/>
</dbReference>
<evidence type="ECO:0000256" key="1">
    <source>
        <dbReference type="ARBA" id="ARBA00001947"/>
    </source>
</evidence>
<sequence length="273" mass="28466">MPRFRFKPAVLLAVLLVGLAAAQAAEIAPPGDRGLLKLAGHYVKWGPLAYGSPAEITYAYLQETRSFPGARNCAAMAPIATLLTPAGITFQSFDREIAAAFRLWSEAASLRFVRIDDADRADIVIGAQAGSAGVAFTNVVQKPAASGPIDGIGRSTICLDPSERWEIGIDGDPKTYNVRYVATHEIGHAIGLDHQGRDHGIMGFAYQEKVASPGAIRLAQSDIDAVVRLYGPAGDAVPVQAAAQPGEPCPAAAAANATALAAACEPAQKALPE</sequence>
<feature type="signal peptide" evidence="9">
    <location>
        <begin position="1"/>
        <end position="24"/>
    </location>
</feature>
<organism evidence="11 12">
    <name type="scientific">Benzoatithermus flavus</name>
    <dbReference type="NCBI Taxonomy" id="3108223"/>
    <lineage>
        <taxon>Bacteria</taxon>
        <taxon>Pseudomonadati</taxon>
        <taxon>Pseudomonadota</taxon>
        <taxon>Alphaproteobacteria</taxon>
        <taxon>Geminicoccales</taxon>
        <taxon>Geminicoccaceae</taxon>
        <taxon>Benzoatithermus</taxon>
    </lineage>
</organism>
<comment type="similarity">
    <text evidence="2">Belongs to the peptidase M10A family.</text>
</comment>
<keyword evidence="4" id="KW-0479">Metal-binding</keyword>
<dbReference type="PRINTS" id="PR00138">
    <property type="entry name" value="MATRIXIN"/>
</dbReference>
<keyword evidence="12" id="KW-1185">Reference proteome</keyword>
<dbReference type="PANTHER" id="PTHR10201">
    <property type="entry name" value="MATRIX METALLOPROTEINASE"/>
    <property type="match status" value="1"/>
</dbReference>
<gene>
    <name evidence="11" type="ORF">U1T56_11050</name>
</gene>
<evidence type="ECO:0000256" key="9">
    <source>
        <dbReference type="SAM" id="SignalP"/>
    </source>
</evidence>
<feature type="chain" id="PRO_5047299827" evidence="9">
    <location>
        <begin position="25"/>
        <end position="273"/>
    </location>
</feature>
<evidence type="ECO:0000259" key="10">
    <source>
        <dbReference type="SMART" id="SM00235"/>
    </source>
</evidence>
<evidence type="ECO:0000256" key="5">
    <source>
        <dbReference type="ARBA" id="ARBA00022729"/>
    </source>
</evidence>
<accession>A0ABU8XR51</accession>
<dbReference type="SMART" id="SM00235">
    <property type="entry name" value="ZnMc"/>
    <property type="match status" value="1"/>
</dbReference>
<dbReference type="EMBL" id="JBBLZC010000009">
    <property type="protein sequence ID" value="MEK0083692.1"/>
    <property type="molecule type" value="Genomic_DNA"/>
</dbReference>
<dbReference type="InterPro" id="IPR021190">
    <property type="entry name" value="Pept_M10A"/>
</dbReference>
<evidence type="ECO:0000256" key="3">
    <source>
        <dbReference type="ARBA" id="ARBA00022670"/>
    </source>
</evidence>
<feature type="domain" description="Peptidase metallopeptidase" evidence="10">
    <location>
        <begin position="81"/>
        <end position="232"/>
    </location>
</feature>
<dbReference type="InterPro" id="IPR001818">
    <property type="entry name" value="Pept_M10_metallopeptidase"/>
</dbReference>
<dbReference type="RefSeq" id="WP_418159537.1">
    <property type="nucleotide sequence ID" value="NZ_JBBLZC010000009.1"/>
</dbReference>
<keyword evidence="6" id="KW-0378">Hydrolase</keyword>
<evidence type="ECO:0000256" key="4">
    <source>
        <dbReference type="ARBA" id="ARBA00022723"/>
    </source>
</evidence>
<comment type="cofactor">
    <cofactor evidence="1">
        <name>Zn(2+)</name>
        <dbReference type="ChEBI" id="CHEBI:29105"/>
    </cofactor>
</comment>
<reference evidence="11 12" key="1">
    <citation type="submission" date="2024-01" db="EMBL/GenBank/DDBJ databases">
        <title>Multi-omics insights into the function and evolution of sodium benzoate biodegradation pathways in Benzoatithermus flavus gen. nov., sp. nov. from hot spring.</title>
        <authorList>
            <person name="Hu C.-J."/>
            <person name="Li W.-J."/>
        </authorList>
    </citation>
    <scope>NUCLEOTIDE SEQUENCE [LARGE SCALE GENOMIC DNA]</scope>
    <source>
        <strain evidence="11 12">SYSU G07066</strain>
    </source>
</reference>
<dbReference type="GO" id="GO:0008237">
    <property type="term" value="F:metallopeptidase activity"/>
    <property type="evidence" value="ECO:0007669"/>
    <property type="project" value="UniProtKB-KW"/>
</dbReference>
<dbReference type="PANTHER" id="PTHR10201:SF291">
    <property type="entry name" value="MATRIX METALLOPROTEINASE 1, ISOFORM C-RELATED"/>
    <property type="match status" value="1"/>
</dbReference>
<dbReference type="SUPFAM" id="SSF55486">
    <property type="entry name" value="Metalloproteases ('zincins'), catalytic domain"/>
    <property type="match status" value="1"/>
</dbReference>
<evidence type="ECO:0000256" key="6">
    <source>
        <dbReference type="ARBA" id="ARBA00022801"/>
    </source>
</evidence>
<protein>
    <submittedName>
        <fullName evidence="11">M57 family metalloprotease</fullName>
    </submittedName>
</protein>
<dbReference type="Pfam" id="PF00413">
    <property type="entry name" value="Peptidase_M10"/>
    <property type="match status" value="1"/>
</dbReference>